<feature type="compositionally biased region" description="Basic and acidic residues" evidence="1">
    <location>
        <begin position="395"/>
        <end position="408"/>
    </location>
</feature>
<dbReference type="Pfam" id="PF02845">
    <property type="entry name" value="CUE"/>
    <property type="match status" value="1"/>
</dbReference>
<dbReference type="PROSITE" id="PS51140">
    <property type="entry name" value="CUE"/>
    <property type="match status" value="1"/>
</dbReference>
<dbReference type="PANTHER" id="PTHR16461">
    <property type="entry name" value="TOLL-INTERACTING PROTEIN"/>
    <property type="match status" value="1"/>
</dbReference>
<feature type="compositionally biased region" description="Pro residues" evidence="1">
    <location>
        <begin position="351"/>
        <end position="360"/>
    </location>
</feature>
<dbReference type="InterPro" id="IPR003892">
    <property type="entry name" value="CUE"/>
</dbReference>
<dbReference type="CDD" id="cd14372">
    <property type="entry name" value="CUE_Cue5p_like"/>
    <property type="match status" value="1"/>
</dbReference>
<dbReference type="RefSeq" id="XP_064767487.1">
    <property type="nucleotide sequence ID" value="XM_064914522.1"/>
</dbReference>
<dbReference type="SUPFAM" id="SSF46934">
    <property type="entry name" value="UBA-like"/>
    <property type="match status" value="1"/>
</dbReference>
<feature type="region of interest" description="Disordered" evidence="1">
    <location>
        <begin position="1"/>
        <end position="109"/>
    </location>
</feature>
<dbReference type="SMART" id="SM00546">
    <property type="entry name" value="CUE"/>
    <property type="match status" value="1"/>
</dbReference>
<dbReference type="GeneID" id="90040034"/>
<feature type="compositionally biased region" description="Polar residues" evidence="1">
    <location>
        <begin position="363"/>
        <end position="391"/>
    </location>
</feature>
<evidence type="ECO:0000313" key="3">
    <source>
        <dbReference type="EMBL" id="KAK7204454.1"/>
    </source>
</evidence>
<gene>
    <name evidence="3" type="ORF">BZA70DRAFT_296226</name>
</gene>
<dbReference type="InterPro" id="IPR041807">
    <property type="entry name" value="Cue5/Don1_CUE"/>
</dbReference>
<feature type="compositionally biased region" description="Polar residues" evidence="1">
    <location>
        <begin position="57"/>
        <end position="79"/>
    </location>
</feature>
<feature type="region of interest" description="Disordered" evidence="1">
    <location>
        <begin position="269"/>
        <end position="436"/>
    </location>
</feature>
<feature type="region of interest" description="Disordered" evidence="1">
    <location>
        <begin position="137"/>
        <end position="227"/>
    </location>
</feature>
<keyword evidence="4" id="KW-1185">Reference proteome</keyword>
<feature type="compositionally biased region" description="Basic and acidic residues" evidence="1">
    <location>
        <begin position="213"/>
        <end position="222"/>
    </location>
</feature>
<dbReference type="InterPro" id="IPR009060">
    <property type="entry name" value="UBA-like_sf"/>
</dbReference>
<sequence length="436" mass="47460">MSDNDLTEVSPEPLGDEESAIPETPGTPDQAKREEGTAASPAAAASPSSPRMPSMTDVLNSAPSSPVVTKEQQPASQETTELHLADEIEDENPPPPPPRPLSPFSQAQKTLEEAFPSIEKSVVKAVLIASGGHVDPAFNALLSMSDPGFVPELPPRPAAAAHQTPASPTKTDQVLADEAYARKLAAELNNESGSHSRPPRASSRRNDNSSSSYERRSHRGAEYDGTDDYLGAQKEYSFFDDDLPIIKENLTRGFQETRSKVNEWVANFKKKIDGEDDDSTDYYSGSSSGRVPSKSTDQRRPSQQSGSSSSSRYPRQTKYDYSIGRQHSYDKDPTELDGNFAHLNLVDSSRDPPPPRPPRPTAVATSLNTTSSTERLYSPTRNSPASPQRSSGKWEPLRAVEPTPDRDPFFIGDSDDEGEETGKKQVRFASGDDDLK</sequence>
<feature type="compositionally biased region" description="Low complexity" evidence="1">
    <location>
        <begin position="192"/>
        <end position="201"/>
    </location>
</feature>
<proteinExistence type="predicted"/>
<reference evidence="3 4" key="1">
    <citation type="submission" date="2024-03" db="EMBL/GenBank/DDBJ databases">
        <title>Genome-scale model development and genomic sequencing of the oleaginous clade Lipomyces.</title>
        <authorList>
            <consortium name="Lawrence Berkeley National Laboratory"/>
            <person name="Czajka J.J."/>
            <person name="Han Y."/>
            <person name="Kim J."/>
            <person name="Mondo S.J."/>
            <person name="Hofstad B.A."/>
            <person name="Robles A."/>
            <person name="Haridas S."/>
            <person name="Riley R."/>
            <person name="LaButti K."/>
            <person name="Pangilinan J."/>
            <person name="Andreopoulos W."/>
            <person name="Lipzen A."/>
            <person name="Yan J."/>
            <person name="Wang M."/>
            <person name="Ng V."/>
            <person name="Grigoriev I.V."/>
            <person name="Spatafora J.W."/>
            <person name="Magnuson J.K."/>
            <person name="Baker S.E."/>
            <person name="Pomraning K.R."/>
        </authorList>
    </citation>
    <scope>NUCLEOTIDE SEQUENCE [LARGE SCALE GENOMIC DNA]</scope>
    <source>
        <strain evidence="3 4">Phaff 52-87</strain>
    </source>
</reference>
<feature type="compositionally biased region" description="Low complexity" evidence="1">
    <location>
        <begin position="38"/>
        <end position="49"/>
    </location>
</feature>
<organism evidence="3 4">
    <name type="scientific">Myxozyma melibiosi</name>
    <dbReference type="NCBI Taxonomy" id="54550"/>
    <lineage>
        <taxon>Eukaryota</taxon>
        <taxon>Fungi</taxon>
        <taxon>Dikarya</taxon>
        <taxon>Ascomycota</taxon>
        <taxon>Saccharomycotina</taxon>
        <taxon>Lipomycetes</taxon>
        <taxon>Lipomycetales</taxon>
        <taxon>Lipomycetaceae</taxon>
        <taxon>Myxozyma</taxon>
    </lineage>
</organism>
<feature type="domain" description="CUE" evidence="2">
    <location>
        <begin position="103"/>
        <end position="146"/>
    </location>
</feature>
<dbReference type="EMBL" id="JBBJBU010000008">
    <property type="protein sequence ID" value="KAK7204454.1"/>
    <property type="molecule type" value="Genomic_DNA"/>
</dbReference>
<evidence type="ECO:0000259" key="2">
    <source>
        <dbReference type="PROSITE" id="PS51140"/>
    </source>
</evidence>
<feature type="compositionally biased region" description="Low complexity" evidence="1">
    <location>
        <begin position="301"/>
        <end position="316"/>
    </location>
</feature>
<dbReference type="Gene3D" id="1.10.8.10">
    <property type="entry name" value="DNA helicase RuvA subunit, C-terminal domain"/>
    <property type="match status" value="1"/>
</dbReference>
<protein>
    <recommendedName>
        <fullName evidence="2">CUE domain-containing protein</fullName>
    </recommendedName>
</protein>
<evidence type="ECO:0000313" key="4">
    <source>
        <dbReference type="Proteomes" id="UP001498771"/>
    </source>
</evidence>
<comment type="caution">
    <text evidence="3">The sequence shown here is derived from an EMBL/GenBank/DDBJ whole genome shotgun (WGS) entry which is preliminary data.</text>
</comment>
<dbReference type="Proteomes" id="UP001498771">
    <property type="component" value="Unassembled WGS sequence"/>
</dbReference>
<accession>A0ABR1F3P1</accession>
<name>A0ABR1F3P1_9ASCO</name>
<dbReference type="PANTHER" id="PTHR16461:SF5">
    <property type="entry name" value="TOLL-INTERACTING PROTEIN"/>
    <property type="match status" value="1"/>
</dbReference>
<evidence type="ECO:0000256" key="1">
    <source>
        <dbReference type="SAM" id="MobiDB-lite"/>
    </source>
</evidence>